<name>A0A8H7CWS9_9AGAR</name>
<accession>A0A8H7CWS9</accession>
<evidence type="ECO:0000313" key="3">
    <source>
        <dbReference type="Proteomes" id="UP000623467"/>
    </source>
</evidence>
<dbReference type="AlphaFoldDB" id="A0A8H7CWS9"/>
<gene>
    <name evidence="2" type="ORF">MSAN_01509200</name>
</gene>
<reference evidence="2" key="1">
    <citation type="submission" date="2020-05" db="EMBL/GenBank/DDBJ databases">
        <title>Mycena genomes resolve the evolution of fungal bioluminescence.</title>
        <authorList>
            <person name="Tsai I.J."/>
        </authorList>
    </citation>
    <scope>NUCLEOTIDE SEQUENCE</scope>
    <source>
        <strain evidence="2">160909Yilan</strain>
    </source>
</reference>
<keyword evidence="3" id="KW-1185">Reference proteome</keyword>
<evidence type="ECO:0000313" key="2">
    <source>
        <dbReference type="EMBL" id="KAF7353215.1"/>
    </source>
</evidence>
<feature type="compositionally biased region" description="Gly residues" evidence="1">
    <location>
        <begin position="88"/>
        <end position="103"/>
    </location>
</feature>
<dbReference type="EMBL" id="JACAZH010000012">
    <property type="protein sequence ID" value="KAF7353215.1"/>
    <property type="molecule type" value="Genomic_DNA"/>
</dbReference>
<comment type="caution">
    <text evidence="2">The sequence shown here is derived from an EMBL/GenBank/DDBJ whole genome shotgun (WGS) entry which is preliminary data.</text>
</comment>
<sequence>MSSWFNLTSISNLGIVSPHASTRTRKVEPFIKSFSFLPSLLRGSFKTSETRGTYTRKYSETKPGRQAAERLVNNYNYYVDITGGFGGSGGEGGDQGGDGGTGQGPTVYFGQPQEREPSEFRTIRLGDIKLIKEFKEMRSNAQLSVVSPRWSAVGRQTPRATVRRVYKAKLEGRESGHMTVAVYEGDGAEETWNEHLANYESIRHPNVMQLYGLVNTQRLRGMVFHDELIPYDQFFRRFQHSPILSTYIFGYCNTEFWEATKYIGDVMALLPMNPMSLPGWIQPQTGQFCLDLAQGGANEGYNSWDIDIHRLENISLDAPYSEDTIISSLSEDPYHELCSHPSIARYHWFQVSTGHPIGPGIFRTDSQHGTCVRITEPLQILPEEKPHWDNYTKEAPGELLPNLWIRYDFPRMFALKLELNLWFPSLQIQKAWLAQASHIFAELQEREHIKDYVCIDRVCFMLQITDEHDIPEGYLFICPPEDFRTGIEPHVNLYQWPACPAYWSLDPSGAARLSTEDTKNLGFPAIHIETRMYGYSRDRSVYEGLRRFHQGKGFDPESRDVARQLGYPLFEMLGDRIPFLAHKAYWSLDPSGADRLSTEDARNLGFPAIHIETVMEGLSWDCSVYQGLRQFHEGKGFDQNSGEVARRLGYPLYKVSSDRVPFPARKVELYSSSCDFTDPELCRELGHFL</sequence>
<dbReference type="Proteomes" id="UP000623467">
    <property type="component" value="Unassembled WGS sequence"/>
</dbReference>
<organism evidence="2 3">
    <name type="scientific">Mycena sanguinolenta</name>
    <dbReference type="NCBI Taxonomy" id="230812"/>
    <lineage>
        <taxon>Eukaryota</taxon>
        <taxon>Fungi</taxon>
        <taxon>Dikarya</taxon>
        <taxon>Basidiomycota</taxon>
        <taxon>Agaricomycotina</taxon>
        <taxon>Agaricomycetes</taxon>
        <taxon>Agaricomycetidae</taxon>
        <taxon>Agaricales</taxon>
        <taxon>Marasmiineae</taxon>
        <taxon>Mycenaceae</taxon>
        <taxon>Mycena</taxon>
    </lineage>
</organism>
<protein>
    <submittedName>
        <fullName evidence="2">Kinase-like protein</fullName>
    </submittedName>
</protein>
<evidence type="ECO:0000256" key="1">
    <source>
        <dbReference type="SAM" id="MobiDB-lite"/>
    </source>
</evidence>
<proteinExistence type="predicted"/>
<dbReference type="GO" id="GO:0016301">
    <property type="term" value="F:kinase activity"/>
    <property type="evidence" value="ECO:0007669"/>
    <property type="project" value="UniProtKB-KW"/>
</dbReference>
<feature type="region of interest" description="Disordered" evidence="1">
    <location>
        <begin position="88"/>
        <end position="116"/>
    </location>
</feature>
<keyword evidence="2" id="KW-0418">Kinase</keyword>
<keyword evidence="2" id="KW-0808">Transferase</keyword>